<name>A0A1M2VHY6_TRAPU</name>
<comment type="similarity">
    <text evidence="1">Belongs to the peptidase S33 family.</text>
</comment>
<feature type="region of interest" description="Disordered" evidence="3">
    <location>
        <begin position="355"/>
        <end position="381"/>
    </location>
</feature>
<evidence type="ECO:0008006" key="8">
    <source>
        <dbReference type="Google" id="ProtNLM"/>
    </source>
</evidence>
<dbReference type="InterPro" id="IPR000073">
    <property type="entry name" value="AB_hydrolase_1"/>
</dbReference>
<dbReference type="InterPro" id="IPR051601">
    <property type="entry name" value="Serine_prot/Carboxylest_S33"/>
</dbReference>
<dbReference type="GO" id="GO:0016787">
    <property type="term" value="F:hydrolase activity"/>
    <property type="evidence" value="ECO:0007669"/>
    <property type="project" value="UniProtKB-KW"/>
</dbReference>
<dbReference type="EMBL" id="MNAD01001212">
    <property type="protein sequence ID" value="OJT07186.1"/>
    <property type="molecule type" value="Genomic_DNA"/>
</dbReference>
<feature type="domain" description="Peptidase S33 tripeptidyl aminopeptidase-like C-terminal" evidence="5">
    <location>
        <begin position="418"/>
        <end position="519"/>
    </location>
</feature>
<evidence type="ECO:0000256" key="2">
    <source>
        <dbReference type="ARBA" id="ARBA00022801"/>
    </source>
</evidence>
<feature type="domain" description="AB hydrolase-1" evidence="4">
    <location>
        <begin position="67"/>
        <end position="242"/>
    </location>
</feature>
<keyword evidence="7" id="KW-1185">Reference proteome</keyword>
<dbReference type="SUPFAM" id="SSF53474">
    <property type="entry name" value="alpha/beta-Hydrolases"/>
    <property type="match status" value="1"/>
</dbReference>
<dbReference type="Proteomes" id="UP000184267">
    <property type="component" value="Unassembled WGS sequence"/>
</dbReference>
<keyword evidence="2" id="KW-0378">Hydrolase</keyword>
<dbReference type="OrthoDB" id="425534at2759"/>
<organism evidence="6 7">
    <name type="scientific">Trametes pubescens</name>
    <name type="common">White-rot fungus</name>
    <dbReference type="NCBI Taxonomy" id="154538"/>
    <lineage>
        <taxon>Eukaryota</taxon>
        <taxon>Fungi</taxon>
        <taxon>Dikarya</taxon>
        <taxon>Basidiomycota</taxon>
        <taxon>Agaricomycotina</taxon>
        <taxon>Agaricomycetes</taxon>
        <taxon>Polyporales</taxon>
        <taxon>Polyporaceae</taxon>
        <taxon>Trametes</taxon>
    </lineage>
</organism>
<feature type="compositionally biased region" description="Basic residues" evidence="3">
    <location>
        <begin position="361"/>
        <end position="372"/>
    </location>
</feature>
<dbReference type="Gene3D" id="3.40.50.1820">
    <property type="entry name" value="alpha/beta hydrolase"/>
    <property type="match status" value="1"/>
</dbReference>
<dbReference type="STRING" id="154538.A0A1M2VHY6"/>
<dbReference type="Pfam" id="PF08386">
    <property type="entry name" value="Abhydrolase_4"/>
    <property type="match status" value="1"/>
</dbReference>
<dbReference type="InterPro" id="IPR029058">
    <property type="entry name" value="AB_hydrolase_fold"/>
</dbReference>
<dbReference type="AlphaFoldDB" id="A0A1M2VHY6"/>
<evidence type="ECO:0000313" key="6">
    <source>
        <dbReference type="EMBL" id="OJT07186.1"/>
    </source>
</evidence>
<evidence type="ECO:0000256" key="1">
    <source>
        <dbReference type="ARBA" id="ARBA00010088"/>
    </source>
</evidence>
<protein>
    <recommendedName>
        <fullName evidence="8">Tripeptidyl aminopeptidase</fullName>
    </recommendedName>
</protein>
<proteinExistence type="inferred from homology"/>
<evidence type="ECO:0000259" key="4">
    <source>
        <dbReference type="Pfam" id="PF00561"/>
    </source>
</evidence>
<sequence>MQEKRDPLLNITTASSIEWGPCDPSVITNPALSCSFFEIPLDYHDPSIGYGRLALAKLNATQDRLGTVFLNPGGPGGSGLDTLNMLADILSSLSGGFYDIFSWDPRGVGSLTTPGEIFCFDSPDEYNVFWNGTVELTGIEMTGNFSDPNDVHALLAQAPIMQAKYDELARRCLRHSSGKFLRYVGTAATARDIVALADALDGPGSLVNYVGTSYGSLLGMWLINMFPERVGRVIIDGIVDPTLLATQETATAFHELADADKTYEGFLTGCALAGPQGCPIASAEGQTAADIDATIQALLKQAHDAARRNTSAPVTSEIIRDELLSVIESLGQAALFANTTWPMLVAGVQAEAGPESLTARRSTRSARRRTRRSSVSQQNQTRSYSNEAILCGDSIDLRRTRMSEVFGTVIAASRNTSEMFSVVWPAEFYACPFWPVRAVERYQGPFNKTLANKVMVVSNTFDPVTPLPEAEAVAALLGDNARLVRQDAFGHTSVSEPSQCLNAVMFAYFVNGTLPEDNSTVCEVDTDFEIFPGVNTEAILAAMVPRKIK</sequence>
<dbReference type="Pfam" id="PF00561">
    <property type="entry name" value="Abhydrolase_1"/>
    <property type="match status" value="1"/>
</dbReference>
<dbReference type="PANTHER" id="PTHR43248">
    <property type="entry name" value="2-SUCCINYL-6-HYDROXY-2,4-CYCLOHEXADIENE-1-CARBOXYLATE SYNTHASE"/>
    <property type="match status" value="1"/>
</dbReference>
<dbReference type="InterPro" id="IPR013595">
    <property type="entry name" value="Pept_S33_TAP-like_C"/>
</dbReference>
<evidence type="ECO:0000259" key="5">
    <source>
        <dbReference type="Pfam" id="PF08386"/>
    </source>
</evidence>
<comment type="caution">
    <text evidence="6">The sequence shown here is derived from an EMBL/GenBank/DDBJ whole genome shotgun (WGS) entry which is preliminary data.</text>
</comment>
<evidence type="ECO:0000313" key="7">
    <source>
        <dbReference type="Proteomes" id="UP000184267"/>
    </source>
</evidence>
<evidence type="ECO:0000256" key="3">
    <source>
        <dbReference type="SAM" id="MobiDB-lite"/>
    </source>
</evidence>
<gene>
    <name evidence="6" type="ORF">TRAPUB_1958</name>
</gene>
<reference evidence="6 7" key="1">
    <citation type="submission" date="2016-10" db="EMBL/GenBank/DDBJ databases">
        <title>Genome sequence of the basidiomycete white-rot fungus Trametes pubescens.</title>
        <authorList>
            <person name="Makela M.R."/>
            <person name="Granchi Z."/>
            <person name="Peng M."/>
            <person name="De Vries R.P."/>
            <person name="Grigoriev I."/>
            <person name="Riley R."/>
            <person name="Hilden K."/>
        </authorList>
    </citation>
    <scope>NUCLEOTIDE SEQUENCE [LARGE SCALE GENOMIC DNA]</scope>
    <source>
        <strain evidence="6 7">FBCC735</strain>
    </source>
</reference>
<accession>A0A1M2VHY6</accession>
<dbReference type="OMA" id="LMAINCA"/>
<dbReference type="PANTHER" id="PTHR43248:SF25">
    <property type="entry name" value="AB HYDROLASE-1 DOMAIN-CONTAINING PROTEIN-RELATED"/>
    <property type="match status" value="1"/>
</dbReference>